<dbReference type="RefSeq" id="WP_342028337.1">
    <property type="nucleotide sequence ID" value="NZ_CBCRYP010000055.1"/>
</dbReference>
<dbReference type="STRING" id="34004.SAMN04488021_11011"/>
<proteinExistence type="predicted"/>
<feature type="domain" description="Acetophenone carboxylase-like C-terminal" evidence="3">
    <location>
        <begin position="512"/>
        <end position="681"/>
    </location>
</feature>
<dbReference type="InterPro" id="IPR043129">
    <property type="entry name" value="ATPase_NBD"/>
</dbReference>
<evidence type="ECO:0000313" key="4">
    <source>
        <dbReference type="EMBL" id="SFH39886.1"/>
    </source>
</evidence>
<dbReference type="InterPro" id="IPR002821">
    <property type="entry name" value="Hydantoinase_A"/>
</dbReference>
<dbReference type="InterPro" id="IPR045079">
    <property type="entry name" value="Oxoprolinase-like"/>
</dbReference>
<dbReference type="Pfam" id="PF01968">
    <property type="entry name" value="Hydantoinase_A"/>
    <property type="match status" value="1"/>
</dbReference>
<accession>A0A1I2ZQJ8</accession>
<sequence>MSMDGAGIGSAPKRARTRLAIDVGGTFTDVFVLDSDGNQTVAKVPSTSNPIDAIMNGAEAANIDWHDVELFTHGTTVATNALITRNFKPAAMVTTKGFRDVLEIGRGTREDPWDAYKEGTPPYVRRRDRFVVGERINYRGEIIEPLDEDQAREVARILKKRNVTAVAVCFINAYVNGVHEQRMAEILAEELGPDIAITTSHETHPEIFEDDRFSTTVANTILAPIIRPYARDIDRRTTEAGYEADVLLLHSGGGVMTPATAEKYAARLAASGIAAGAIASKYFAELCGYSNAIGLDMGGTSADISLAENGHLRTTDKWEVDWGHPICFPSIEVLTIGAGGGSISWLDKAGSLRNGPQSAGSVPGPACYKAGGTEPTNTDANIILGRVGTTLAGGKKSLDRDAALTAMHKIADPLGLDLVEASLATLRVANANMADAVRLISIARGHDPRDFALVAFGGAGPLHGVDIARELNIPVVIVPPNPGVTSAVGCMLVDVQHDVTQMFFQDAASADPADIETAFKGLEQEGRNRLERDGVAAKDMTFQRFVDMRYRGQWRSLAVPVPGQVKSMDEALAIFHDEYEKAHNFRREDFPVEIYRLTVRAIGVTPKPSFPKVEVDRNGKAVPKGTREVWFHGQSAPMTTNLYDRENLPAGVTINGPAIIDQLDSTTVIPPGDVAYIDEWLNIQIKLGAA</sequence>
<dbReference type="InterPro" id="IPR008040">
    <property type="entry name" value="Hydant_A_N"/>
</dbReference>
<dbReference type="Pfam" id="PF05378">
    <property type="entry name" value="Hydant_A_N"/>
    <property type="match status" value="1"/>
</dbReference>
<dbReference type="AlphaFoldDB" id="A0A1I2ZQJ8"/>
<dbReference type="EMBL" id="FOPU01000010">
    <property type="protein sequence ID" value="SFH39886.1"/>
    <property type="molecule type" value="Genomic_DNA"/>
</dbReference>
<evidence type="ECO:0000259" key="3">
    <source>
        <dbReference type="Pfam" id="PF19278"/>
    </source>
</evidence>
<reference evidence="4 5" key="1">
    <citation type="submission" date="2016-10" db="EMBL/GenBank/DDBJ databases">
        <authorList>
            <person name="de Groot N.N."/>
        </authorList>
    </citation>
    <scope>NUCLEOTIDE SEQUENCE [LARGE SCALE GENOMIC DNA]</scope>
    <source>
        <strain evidence="4 5">DSM 8537</strain>
    </source>
</reference>
<dbReference type="PANTHER" id="PTHR11365:SF23">
    <property type="entry name" value="HYPOTHETICAL 5-OXOPROLINASE (EUROFUNG)-RELATED"/>
    <property type="match status" value="1"/>
</dbReference>
<protein>
    <submittedName>
        <fullName evidence="4">N-methylhydantoinase A</fullName>
    </submittedName>
</protein>
<dbReference type="GO" id="GO:0017168">
    <property type="term" value="F:5-oxoprolinase (ATP-hydrolyzing) activity"/>
    <property type="evidence" value="ECO:0007669"/>
    <property type="project" value="TreeGrafter"/>
</dbReference>
<evidence type="ECO:0000313" key="5">
    <source>
        <dbReference type="Proteomes" id="UP000183635"/>
    </source>
</evidence>
<organism evidence="4 5">
    <name type="scientific">Paracoccus aminovorans</name>
    <dbReference type="NCBI Taxonomy" id="34004"/>
    <lineage>
        <taxon>Bacteria</taxon>
        <taxon>Pseudomonadati</taxon>
        <taxon>Pseudomonadota</taxon>
        <taxon>Alphaproteobacteria</taxon>
        <taxon>Rhodobacterales</taxon>
        <taxon>Paracoccaceae</taxon>
        <taxon>Paracoccus</taxon>
    </lineage>
</organism>
<dbReference type="SUPFAM" id="SSF53067">
    <property type="entry name" value="Actin-like ATPase domain"/>
    <property type="match status" value="1"/>
</dbReference>
<dbReference type="InterPro" id="IPR049517">
    <property type="entry name" value="ACX-like_C"/>
</dbReference>
<feature type="domain" description="Hydantoinase/oxoprolinase N-terminal" evidence="2">
    <location>
        <begin position="18"/>
        <end position="190"/>
    </location>
</feature>
<evidence type="ECO:0000259" key="2">
    <source>
        <dbReference type="Pfam" id="PF05378"/>
    </source>
</evidence>
<name>A0A1I2ZQJ8_9RHOB</name>
<keyword evidence="5" id="KW-1185">Reference proteome</keyword>
<dbReference type="GO" id="GO:0005829">
    <property type="term" value="C:cytosol"/>
    <property type="evidence" value="ECO:0007669"/>
    <property type="project" value="TreeGrafter"/>
</dbReference>
<dbReference type="Pfam" id="PF19278">
    <property type="entry name" value="Hydant_A_C"/>
    <property type="match status" value="1"/>
</dbReference>
<dbReference type="PANTHER" id="PTHR11365">
    <property type="entry name" value="5-OXOPROLINASE RELATED"/>
    <property type="match status" value="1"/>
</dbReference>
<feature type="domain" description="Hydantoinase A/oxoprolinase" evidence="1">
    <location>
        <begin position="212"/>
        <end position="498"/>
    </location>
</feature>
<evidence type="ECO:0000259" key="1">
    <source>
        <dbReference type="Pfam" id="PF01968"/>
    </source>
</evidence>
<dbReference type="GO" id="GO:0006749">
    <property type="term" value="P:glutathione metabolic process"/>
    <property type="evidence" value="ECO:0007669"/>
    <property type="project" value="TreeGrafter"/>
</dbReference>
<gene>
    <name evidence="4" type="ORF">SAMN04488021_11011</name>
</gene>
<dbReference type="Proteomes" id="UP000183635">
    <property type="component" value="Unassembled WGS sequence"/>
</dbReference>